<feature type="domain" description="AMP-dependent synthetase/ligase" evidence="4">
    <location>
        <begin position="2"/>
        <end position="342"/>
    </location>
</feature>
<organism evidence="6 7">
    <name type="scientific">Amycolatopsis mediterranei (strain U-32)</name>
    <dbReference type="NCBI Taxonomy" id="749927"/>
    <lineage>
        <taxon>Bacteria</taxon>
        <taxon>Bacillati</taxon>
        <taxon>Actinomycetota</taxon>
        <taxon>Actinomycetes</taxon>
        <taxon>Pseudonocardiales</taxon>
        <taxon>Pseudonocardiaceae</taxon>
        <taxon>Amycolatopsis</taxon>
    </lineage>
</organism>
<evidence type="ECO:0000256" key="2">
    <source>
        <dbReference type="ARBA" id="ARBA00022450"/>
    </source>
</evidence>
<evidence type="ECO:0000313" key="7">
    <source>
        <dbReference type="Proteomes" id="UP000000328"/>
    </source>
</evidence>
<dbReference type="GO" id="GO:0005737">
    <property type="term" value="C:cytoplasm"/>
    <property type="evidence" value="ECO:0007669"/>
    <property type="project" value="TreeGrafter"/>
</dbReference>
<dbReference type="AlphaFoldDB" id="A0A0H3DAF1"/>
<feature type="domain" description="AMP-binding enzyme C-terminal" evidence="5">
    <location>
        <begin position="400"/>
        <end position="475"/>
    </location>
</feature>
<keyword evidence="2" id="KW-0596">Phosphopantetheine</keyword>
<dbReference type="Gene3D" id="3.30.300.30">
    <property type="match status" value="1"/>
</dbReference>
<dbReference type="FunFam" id="2.30.38.10:FF:000001">
    <property type="entry name" value="Non-ribosomal peptide synthetase PvdI"/>
    <property type="match status" value="1"/>
</dbReference>
<dbReference type="FunFam" id="3.40.50.980:FF:000001">
    <property type="entry name" value="Non-ribosomal peptide synthetase"/>
    <property type="match status" value="1"/>
</dbReference>
<dbReference type="Proteomes" id="UP000000328">
    <property type="component" value="Chromosome"/>
</dbReference>
<dbReference type="PATRIC" id="fig|749927.5.peg.4915"/>
<dbReference type="InterPro" id="IPR025110">
    <property type="entry name" value="AMP-bd_C"/>
</dbReference>
<dbReference type="InterPro" id="IPR010071">
    <property type="entry name" value="AA_adenyl_dom"/>
</dbReference>
<evidence type="ECO:0000256" key="3">
    <source>
        <dbReference type="ARBA" id="ARBA00022553"/>
    </source>
</evidence>
<dbReference type="EMBL" id="CP002000">
    <property type="protein sequence ID" value="ADJ46519.1"/>
    <property type="molecule type" value="Genomic_DNA"/>
</dbReference>
<protein>
    <submittedName>
        <fullName evidence="6">Amino acid adenylation domain-containing protein</fullName>
    </submittedName>
</protein>
<dbReference type="OrthoDB" id="3243414at2"/>
<dbReference type="SUPFAM" id="SSF56801">
    <property type="entry name" value="Acetyl-CoA synthetase-like"/>
    <property type="match status" value="1"/>
</dbReference>
<evidence type="ECO:0000256" key="1">
    <source>
        <dbReference type="ARBA" id="ARBA00001957"/>
    </source>
</evidence>
<dbReference type="NCBIfam" id="TIGR01733">
    <property type="entry name" value="AA-adenyl-dom"/>
    <property type="match status" value="1"/>
</dbReference>
<dbReference type="InterPro" id="IPR045851">
    <property type="entry name" value="AMP-bd_C_sf"/>
</dbReference>
<dbReference type="PANTHER" id="PTHR45527">
    <property type="entry name" value="NONRIBOSOMAL PEPTIDE SYNTHETASE"/>
    <property type="match status" value="1"/>
</dbReference>
<dbReference type="PROSITE" id="PS00455">
    <property type="entry name" value="AMP_BINDING"/>
    <property type="match status" value="1"/>
</dbReference>
<dbReference type="InterPro" id="IPR020845">
    <property type="entry name" value="AMP-binding_CS"/>
</dbReference>
<dbReference type="GO" id="GO:0031177">
    <property type="term" value="F:phosphopantetheine binding"/>
    <property type="evidence" value="ECO:0007669"/>
    <property type="project" value="TreeGrafter"/>
</dbReference>
<dbReference type="CDD" id="cd12117">
    <property type="entry name" value="A_NRPS_Srf_like"/>
    <property type="match status" value="1"/>
</dbReference>
<dbReference type="GO" id="GO:0043041">
    <property type="term" value="P:amino acid activation for nonribosomal peptide biosynthetic process"/>
    <property type="evidence" value="ECO:0007669"/>
    <property type="project" value="TreeGrafter"/>
</dbReference>
<dbReference type="InterPro" id="IPR000873">
    <property type="entry name" value="AMP-dep_synth/lig_dom"/>
</dbReference>
<reference evidence="6 7" key="1">
    <citation type="journal article" date="2010" name="Cell Res.">
        <title>Complete genome sequence of the rifamycin SV-producing Amycolatopsis mediterranei U32 revealed its genetic characteristics in phylogeny and metabolism.</title>
        <authorList>
            <person name="Zhao W."/>
            <person name="Zhong Y."/>
            <person name="Yuan H."/>
            <person name="Wang J."/>
            <person name="Zheng H."/>
            <person name="Wang Y."/>
            <person name="Cen X."/>
            <person name="Xu F."/>
            <person name="Bai J."/>
            <person name="Han X."/>
            <person name="Lu G."/>
            <person name="Zhu Y."/>
            <person name="Shao Z."/>
            <person name="Yan H."/>
            <person name="Li C."/>
            <person name="Peng N."/>
            <person name="Zhang Z."/>
            <person name="Zhang Y."/>
            <person name="Lin W."/>
            <person name="Fan Y."/>
            <person name="Qin Z."/>
            <person name="Hu Y."/>
            <person name="Zhu B."/>
            <person name="Wang S."/>
            <person name="Ding X."/>
            <person name="Zhao G.P."/>
        </authorList>
    </citation>
    <scope>NUCLEOTIDE SEQUENCE [LARGE SCALE GENOMIC DNA]</scope>
    <source>
        <strain evidence="7">U-32</strain>
    </source>
</reference>
<evidence type="ECO:0000313" key="6">
    <source>
        <dbReference type="EMBL" id="ADJ46519.1"/>
    </source>
</evidence>
<dbReference type="FunFam" id="3.30.300.30:FF:000010">
    <property type="entry name" value="Enterobactin synthetase component F"/>
    <property type="match status" value="1"/>
</dbReference>
<dbReference type="PANTHER" id="PTHR45527:SF1">
    <property type="entry name" value="FATTY ACID SYNTHASE"/>
    <property type="match status" value="1"/>
</dbReference>
<dbReference type="Pfam" id="PF00501">
    <property type="entry name" value="AMP-binding"/>
    <property type="match status" value="1"/>
</dbReference>
<dbReference type="Gene3D" id="3.40.50.980">
    <property type="match status" value="2"/>
</dbReference>
<proteinExistence type="predicted"/>
<dbReference type="HOGENOM" id="CLU_000022_2_12_11"/>
<keyword evidence="3" id="KW-0597">Phosphoprotein</keyword>
<dbReference type="GO" id="GO:0044550">
    <property type="term" value="P:secondary metabolite biosynthetic process"/>
    <property type="evidence" value="ECO:0007669"/>
    <property type="project" value="TreeGrafter"/>
</dbReference>
<dbReference type="eggNOG" id="COG1020">
    <property type="taxonomic scope" value="Bacteria"/>
</dbReference>
<dbReference type="Pfam" id="PF13193">
    <property type="entry name" value="AMP-binding_C"/>
    <property type="match status" value="1"/>
</dbReference>
<sequence length="495" mass="52920">MQPGATALIFQDQRITYGELDARANRLANHLVARLPCAGELVGICLERSPELVVALLAVLKADGAYTMLDPDFPARRLSQVLTAAGSTLVITSSALTGLVRGTGARLLVLDRQAAAIAAGAPVEPRAAADGEDLACVMFTSGSTGRPKGVASPHRAIVATLANQTYVDFSDREVVLQCSPVSWDAFALELFGALLFGGTCVLQPGRRPDPPAINELVRAHRVSTLHLSASLLNFMLDAYPGTFTGVRQLMTGGEPASLAHVAKALREYPGIRLVNGYSPVENMIFTLCHTVTADDLAATSIPVGKPIAHKGIRVLDHRLDPVPDGVTAELYMTGAGLAHGYLNEPGLTAQRFLPDPFGAPGDRMYRTGDLVRRRPDGVVEFLGRADDQVKIRGFRIEPGEVETAIGRHPAVRRAAVIAREDRPGDKRLVAYVVPVEGAKFTTGELRRYLLASLPDHLVPAAIVAMETLPLTANGKLDRAALPAPVRPARPRRPRT</sequence>
<evidence type="ECO:0000259" key="5">
    <source>
        <dbReference type="Pfam" id="PF13193"/>
    </source>
</evidence>
<accession>A0A0H3DAF1</accession>
<dbReference type="Gene3D" id="2.30.38.10">
    <property type="entry name" value="Luciferase, Domain 3"/>
    <property type="match status" value="1"/>
</dbReference>
<evidence type="ECO:0000259" key="4">
    <source>
        <dbReference type="Pfam" id="PF00501"/>
    </source>
</evidence>
<gene>
    <name evidence="6" type="ordered locus">AMED_4753</name>
</gene>
<dbReference type="KEGG" id="amd:AMED_4753"/>
<comment type="cofactor">
    <cofactor evidence="1">
        <name>pantetheine 4'-phosphate</name>
        <dbReference type="ChEBI" id="CHEBI:47942"/>
    </cofactor>
</comment>
<name>A0A0H3DAF1_AMYMU</name>